<keyword evidence="5" id="KW-1185">Reference proteome</keyword>
<dbReference type="PANTHER" id="PTHR22550">
    <property type="entry name" value="SPORE GERMINATION PROTEIN"/>
    <property type="match status" value="1"/>
</dbReference>
<dbReference type="RefSeq" id="WP_378133265.1">
    <property type="nucleotide sequence ID" value="NZ_JBHSMI010000025.1"/>
</dbReference>
<dbReference type="PIRSF" id="PIRSF005690">
    <property type="entry name" value="GerBA"/>
    <property type="match status" value="1"/>
</dbReference>
<dbReference type="EMBL" id="JBHSMI010000025">
    <property type="protein sequence ID" value="MFC5403671.1"/>
    <property type="molecule type" value="Genomic_DNA"/>
</dbReference>
<dbReference type="InterPro" id="IPR004995">
    <property type="entry name" value="Spore_Ger"/>
</dbReference>
<feature type="transmembrane region" description="Helical" evidence="3">
    <location>
        <begin position="345"/>
        <end position="366"/>
    </location>
</feature>
<keyword evidence="3" id="KW-1133">Transmembrane helix</keyword>
<sequence>MSALELVAARYKRCADVLREDIPITNESHIVLFYCRSLCDMQQLNRTLLPELQNILENVPSEAFDEEDTPRSFRLGAVDAEDPEATDNALFGGAVLIGLPGKDILYLFRAPSIPSRNTEETNIEVSIRGPRDGFVEAIQTNLGLLRRRLPTNTVAFDFYRIGTKTKTQVALIYDTEKINATTLRLIHERLGELETQIEELTTASQAEELLSDQPFSLFPLTIYTGRPDYVSSCVLRGRFALIIDGVPGASVAPANLNMLLQTPEDAHFNYISASFGRLLRIFSLLVAIFLPGSYIALTGYHQDQIPYPLLATIVQTRQGIPLSTPLEMLLVLGLLEMFKEAGYRLPSMAGQTLTVVGGIVIGDAAIRAGLSSPAMIVVSAISIVAGSTLVSQTLGGTVSILRLIAVLISSILGMYGFILSVLILVVYLTGLTSFGVSYLAPEAPFMPKDIVRSFLLFPRTVRGRVPKYLRKKR</sequence>
<comment type="similarity">
    <text evidence="1">Belongs to the GerABKA family.</text>
</comment>
<feature type="transmembrane region" description="Helical" evidence="3">
    <location>
        <begin position="278"/>
        <end position="300"/>
    </location>
</feature>
<accession>A0ABW0HRC4</accession>
<protein>
    <submittedName>
        <fullName evidence="4">Spore germination protein</fullName>
    </submittedName>
</protein>
<dbReference type="Proteomes" id="UP001596113">
    <property type="component" value="Unassembled WGS sequence"/>
</dbReference>
<feature type="transmembrane region" description="Helical" evidence="3">
    <location>
        <begin position="372"/>
        <end position="391"/>
    </location>
</feature>
<dbReference type="Pfam" id="PF03323">
    <property type="entry name" value="GerA"/>
    <property type="match status" value="1"/>
</dbReference>
<dbReference type="PANTHER" id="PTHR22550:SF5">
    <property type="entry name" value="LEUCINE ZIPPER PROTEIN 4"/>
    <property type="match status" value="1"/>
</dbReference>
<organism evidence="4 5">
    <name type="scientific">Cohnella soli</name>
    <dbReference type="NCBI Taxonomy" id="425005"/>
    <lineage>
        <taxon>Bacteria</taxon>
        <taxon>Bacillati</taxon>
        <taxon>Bacillota</taxon>
        <taxon>Bacilli</taxon>
        <taxon>Bacillales</taxon>
        <taxon>Paenibacillaceae</taxon>
        <taxon>Cohnella</taxon>
    </lineage>
</organism>
<dbReference type="InterPro" id="IPR050768">
    <property type="entry name" value="UPF0353/GerABKA_families"/>
</dbReference>
<keyword evidence="2 3" id="KW-0472">Membrane</keyword>
<feature type="transmembrane region" description="Helical" evidence="3">
    <location>
        <begin position="403"/>
        <end position="428"/>
    </location>
</feature>
<evidence type="ECO:0000256" key="3">
    <source>
        <dbReference type="SAM" id="Phobius"/>
    </source>
</evidence>
<evidence type="ECO:0000313" key="4">
    <source>
        <dbReference type="EMBL" id="MFC5403671.1"/>
    </source>
</evidence>
<evidence type="ECO:0000256" key="1">
    <source>
        <dbReference type="ARBA" id="ARBA00005278"/>
    </source>
</evidence>
<gene>
    <name evidence="4" type="ORF">ACFPOF_13085</name>
</gene>
<comment type="caution">
    <text evidence="4">The sequence shown here is derived from an EMBL/GenBank/DDBJ whole genome shotgun (WGS) entry which is preliminary data.</text>
</comment>
<name>A0ABW0HRC4_9BACL</name>
<evidence type="ECO:0000313" key="5">
    <source>
        <dbReference type="Proteomes" id="UP001596113"/>
    </source>
</evidence>
<keyword evidence="3" id="KW-0812">Transmembrane</keyword>
<proteinExistence type="inferred from homology"/>
<evidence type="ECO:0000256" key="2">
    <source>
        <dbReference type="ARBA" id="ARBA00023136"/>
    </source>
</evidence>
<reference evidence="5" key="1">
    <citation type="journal article" date="2019" name="Int. J. Syst. Evol. Microbiol.">
        <title>The Global Catalogue of Microorganisms (GCM) 10K type strain sequencing project: providing services to taxonomists for standard genome sequencing and annotation.</title>
        <authorList>
            <consortium name="The Broad Institute Genomics Platform"/>
            <consortium name="The Broad Institute Genome Sequencing Center for Infectious Disease"/>
            <person name="Wu L."/>
            <person name="Ma J."/>
        </authorList>
    </citation>
    <scope>NUCLEOTIDE SEQUENCE [LARGE SCALE GENOMIC DNA]</scope>
    <source>
        <strain evidence="5">CGMCC 1.18575</strain>
    </source>
</reference>